<evidence type="ECO:0000256" key="5">
    <source>
        <dbReference type="PIRSR" id="PIRSR601461-1"/>
    </source>
</evidence>
<dbReference type="AlphaFoldDB" id="W7MLQ6"/>
<dbReference type="OMA" id="KHWTIAV"/>
<sequence length="412" mass="45143">MGMKEGYLYDTFWSTYTDVLIMSLKLLQLIAALAASAHGLAVPDSQGAAFSLDALPSTAEEFDPAAERQRLEAKFPTAHGSNIKARTTKQSGSVKVKPIAGGQSFFTPTVIGNQTFKMLYDTGSADLWVYSNDSSPFQREDHPGYVPTSSATLLKGYNFTLKYAFGDTISGEVFTDTVKAGPVVAKKQAVEAALIIQPEVAYDGIMGLAFSTINQVTPKKQKTFFETLLPILKKKIFAANLRVDGKPATWDFGYIDSTKFKGKVSYTPVVSTKYWSMNVSSYAVGKSSFNSKKKVGEVIVDSGTYLIYLPEAVVNDYYSHIKGYKLTEGGSRTYPCNATVPDFHLKTDSTTLTIPGRDVNYTVYDPTTRLCTGAITTQLNNKYSVLGNLFMKNYYVIHSQEDATPKLGFASL</sequence>
<dbReference type="RefSeq" id="XP_018754910.1">
    <property type="nucleotide sequence ID" value="XM_018897296.1"/>
</dbReference>
<dbReference type="HOGENOM" id="CLU_013253_0_3_1"/>
<evidence type="ECO:0000256" key="4">
    <source>
        <dbReference type="ARBA" id="ARBA00022801"/>
    </source>
</evidence>
<dbReference type="Proteomes" id="UP000009096">
    <property type="component" value="Chromosome 10"/>
</dbReference>
<proteinExistence type="inferred from homology"/>
<dbReference type="GO" id="GO:0006508">
    <property type="term" value="P:proteolysis"/>
    <property type="evidence" value="ECO:0007669"/>
    <property type="project" value="UniProtKB-KW"/>
</dbReference>
<dbReference type="eggNOG" id="KOG1339">
    <property type="taxonomic scope" value="Eukaryota"/>
</dbReference>
<keyword evidence="2" id="KW-0645">Protease</keyword>
<dbReference type="SUPFAM" id="SSF50630">
    <property type="entry name" value="Acid proteases"/>
    <property type="match status" value="1"/>
</dbReference>
<evidence type="ECO:0000256" key="1">
    <source>
        <dbReference type="ARBA" id="ARBA00007447"/>
    </source>
</evidence>
<gene>
    <name evidence="7" type="ORF">FVEG_08402</name>
</gene>
<dbReference type="EMBL" id="CM000587">
    <property type="protein sequence ID" value="EWG48719.1"/>
    <property type="molecule type" value="Genomic_DNA"/>
</dbReference>
<evidence type="ECO:0000256" key="2">
    <source>
        <dbReference type="ARBA" id="ARBA00022670"/>
    </source>
</evidence>
<keyword evidence="3" id="KW-0064">Aspartyl protease</keyword>
<dbReference type="EMBL" id="DS022252">
    <property type="protein sequence ID" value="EWG48719.1"/>
    <property type="molecule type" value="Genomic_DNA"/>
</dbReference>
<keyword evidence="4" id="KW-0378">Hydrolase</keyword>
<feature type="active site" evidence="5">
    <location>
        <position position="301"/>
    </location>
</feature>
<dbReference type="PANTHER" id="PTHR47966:SF2">
    <property type="entry name" value="ASPERGILLOPEPSIN-1-RELATED"/>
    <property type="match status" value="1"/>
</dbReference>
<accession>W7MLQ6</accession>
<dbReference type="GeneID" id="30066140"/>
<comment type="similarity">
    <text evidence="1">Belongs to the peptidase A1 family.</text>
</comment>
<feature type="active site" evidence="5">
    <location>
        <position position="121"/>
    </location>
</feature>
<evidence type="ECO:0000313" key="7">
    <source>
        <dbReference type="EMBL" id="EWG48719.1"/>
    </source>
</evidence>
<dbReference type="KEGG" id="fvr:FVEG_08402"/>
<protein>
    <recommendedName>
        <fullName evidence="6">Peptidase A1 domain-containing protein</fullName>
    </recommendedName>
</protein>
<dbReference type="PROSITE" id="PS51767">
    <property type="entry name" value="PEPTIDASE_A1"/>
    <property type="match status" value="1"/>
</dbReference>
<dbReference type="InterPro" id="IPR001461">
    <property type="entry name" value="Aspartic_peptidase_A1"/>
</dbReference>
<reference evidence="7 8" key="1">
    <citation type="journal article" date="2010" name="Nature">
        <title>Comparative genomics reveals mobile pathogenicity chromosomes in Fusarium.</title>
        <authorList>
            <person name="Ma L.J."/>
            <person name="van der Does H.C."/>
            <person name="Borkovich K.A."/>
            <person name="Coleman J.J."/>
            <person name="Daboussi M.J."/>
            <person name="Di Pietro A."/>
            <person name="Dufresne M."/>
            <person name="Freitag M."/>
            <person name="Grabherr M."/>
            <person name="Henrissat B."/>
            <person name="Houterman P.M."/>
            <person name="Kang S."/>
            <person name="Shim W.B."/>
            <person name="Woloshuk C."/>
            <person name="Xie X."/>
            <person name="Xu J.R."/>
            <person name="Antoniw J."/>
            <person name="Baker S.E."/>
            <person name="Bluhm B.H."/>
            <person name="Breakspear A."/>
            <person name="Brown D.W."/>
            <person name="Butchko R.A."/>
            <person name="Chapman S."/>
            <person name="Coulson R."/>
            <person name="Coutinho P.M."/>
            <person name="Danchin E.G."/>
            <person name="Diener A."/>
            <person name="Gale L.R."/>
            <person name="Gardiner D.M."/>
            <person name="Goff S."/>
            <person name="Hammond-Kosack K.E."/>
            <person name="Hilburn K."/>
            <person name="Hua-Van A."/>
            <person name="Jonkers W."/>
            <person name="Kazan K."/>
            <person name="Kodira C.D."/>
            <person name="Koehrsen M."/>
            <person name="Kumar L."/>
            <person name="Lee Y.H."/>
            <person name="Li L."/>
            <person name="Manners J.M."/>
            <person name="Miranda-Saavedra D."/>
            <person name="Mukherjee M."/>
            <person name="Park G."/>
            <person name="Park J."/>
            <person name="Park S.Y."/>
            <person name="Proctor R.H."/>
            <person name="Regev A."/>
            <person name="Ruiz-Roldan M.C."/>
            <person name="Sain D."/>
            <person name="Sakthikumar S."/>
            <person name="Sykes S."/>
            <person name="Schwartz D.C."/>
            <person name="Turgeon B.G."/>
            <person name="Wapinski I."/>
            <person name="Yoder O."/>
            <person name="Young S."/>
            <person name="Zeng Q."/>
            <person name="Zhou S."/>
            <person name="Galagan J."/>
            <person name="Cuomo C.A."/>
            <person name="Kistler H.C."/>
            <person name="Rep M."/>
        </authorList>
    </citation>
    <scope>NUCLEOTIDE SEQUENCE [LARGE SCALE GENOMIC DNA]</scope>
    <source>
        <strain evidence="8">M3125 / FGSC 7600</strain>
    </source>
</reference>
<dbReference type="CDD" id="cd06097">
    <property type="entry name" value="Aspergillopepsin_like"/>
    <property type="match status" value="1"/>
</dbReference>
<dbReference type="PANTHER" id="PTHR47966">
    <property type="entry name" value="BETA-SITE APP-CLEAVING ENZYME, ISOFORM A-RELATED"/>
    <property type="match status" value="1"/>
</dbReference>
<evidence type="ECO:0000313" key="8">
    <source>
        <dbReference type="Proteomes" id="UP000009096"/>
    </source>
</evidence>
<dbReference type="VEuPathDB" id="FungiDB:FVEG_08402"/>
<dbReference type="GO" id="GO:0004190">
    <property type="term" value="F:aspartic-type endopeptidase activity"/>
    <property type="evidence" value="ECO:0007669"/>
    <property type="project" value="UniProtKB-KW"/>
</dbReference>
<dbReference type="InterPro" id="IPR021109">
    <property type="entry name" value="Peptidase_aspartic_dom_sf"/>
</dbReference>
<dbReference type="OrthoDB" id="2747330at2759"/>
<dbReference type="Pfam" id="PF00026">
    <property type="entry name" value="Asp"/>
    <property type="match status" value="1"/>
</dbReference>
<dbReference type="InterPro" id="IPR034163">
    <property type="entry name" value="Aspergillopepsin-like_cat_dom"/>
</dbReference>
<name>W7MLQ6_GIBM7</name>
<evidence type="ECO:0000259" key="6">
    <source>
        <dbReference type="PROSITE" id="PS51767"/>
    </source>
</evidence>
<evidence type="ECO:0000256" key="3">
    <source>
        <dbReference type="ARBA" id="ARBA00022750"/>
    </source>
</evidence>
<dbReference type="PRINTS" id="PR00792">
    <property type="entry name" value="PEPSIN"/>
</dbReference>
<dbReference type="InterPro" id="IPR033121">
    <property type="entry name" value="PEPTIDASE_A1"/>
</dbReference>
<organism evidence="7 8">
    <name type="scientific">Gibberella moniliformis (strain M3125 / FGSC 7600)</name>
    <name type="common">Maize ear and stalk rot fungus</name>
    <name type="synonym">Fusarium verticillioides</name>
    <dbReference type="NCBI Taxonomy" id="334819"/>
    <lineage>
        <taxon>Eukaryota</taxon>
        <taxon>Fungi</taxon>
        <taxon>Dikarya</taxon>
        <taxon>Ascomycota</taxon>
        <taxon>Pezizomycotina</taxon>
        <taxon>Sordariomycetes</taxon>
        <taxon>Hypocreomycetidae</taxon>
        <taxon>Hypocreales</taxon>
        <taxon>Nectriaceae</taxon>
        <taxon>Fusarium</taxon>
        <taxon>Fusarium fujikuroi species complex</taxon>
    </lineage>
</organism>
<feature type="domain" description="Peptidase A1" evidence="6">
    <location>
        <begin position="105"/>
        <end position="410"/>
    </location>
</feature>
<keyword evidence="8" id="KW-1185">Reference proteome</keyword>
<dbReference type="Gene3D" id="2.40.70.10">
    <property type="entry name" value="Acid Proteases"/>
    <property type="match status" value="2"/>
</dbReference>